<keyword evidence="1" id="KW-0732">Signal</keyword>
<feature type="signal peptide" evidence="1">
    <location>
        <begin position="1"/>
        <end position="37"/>
    </location>
</feature>
<sequence>MKPSSPRSRRAGLPRLGWAWVLSTALIGLGASTTAQAAFDGPVTISLLSPGGLVGDPGNTINTFDQVSGADGLKLAPGDGSNIGGWMLSLEQISFQNQSIQIRIGVGAVLNEGLPNEQWVTGYLGNSSGHARYQFNNLSLTGKTIVGLSVSDKDGFLSTGFSGLQSPGTPSSYVHLLSGNSFSVDLDSLVFKNRGTGQSGAYADISVNLITQAVPEPASAFLLLGGGLLLAAGLGKRLNTNTHALD</sequence>
<protein>
    <recommendedName>
        <fullName evidence="4">Secreted protein with PEP-CTERM sorting signal</fullName>
    </recommendedName>
</protein>
<organism evidence="2 3">
    <name type="scientific">Roseateles oligotrophus</name>
    <dbReference type="NCBI Taxonomy" id="1769250"/>
    <lineage>
        <taxon>Bacteria</taxon>
        <taxon>Pseudomonadati</taxon>
        <taxon>Pseudomonadota</taxon>
        <taxon>Betaproteobacteria</taxon>
        <taxon>Burkholderiales</taxon>
        <taxon>Sphaerotilaceae</taxon>
        <taxon>Roseateles</taxon>
    </lineage>
</organism>
<evidence type="ECO:0000313" key="3">
    <source>
        <dbReference type="Proteomes" id="UP000562027"/>
    </source>
</evidence>
<evidence type="ECO:0000256" key="1">
    <source>
        <dbReference type="SAM" id="SignalP"/>
    </source>
</evidence>
<comment type="caution">
    <text evidence="2">The sequence shown here is derived from an EMBL/GenBank/DDBJ whole genome shotgun (WGS) entry which is preliminary data.</text>
</comment>
<evidence type="ECO:0000313" key="2">
    <source>
        <dbReference type="EMBL" id="MBB4842246.1"/>
    </source>
</evidence>
<gene>
    <name evidence="2" type="ORF">HNP55_000741</name>
</gene>
<accession>A0A840L2T3</accession>
<proteinExistence type="predicted"/>
<dbReference type="RefSeq" id="WP_184296281.1">
    <property type="nucleotide sequence ID" value="NZ_JACHLP010000001.1"/>
</dbReference>
<dbReference type="Proteomes" id="UP000562027">
    <property type="component" value="Unassembled WGS sequence"/>
</dbReference>
<keyword evidence="3" id="KW-1185">Reference proteome</keyword>
<evidence type="ECO:0008006" key="4">
    <source>
        <dbReference type="Google" id="ProtNLM"/>
    </source>
</evidence>
<dbReference type="AlphaFoldDB" id="A0A840L2T3"/>
<dbReference type="EMBL" id="JACHLP010000001">
    <property type="protein sequence ID" value="MBB4842246.1"/>
    <property type="molecule type" value="Genomic_DNA"/>
</dbReference>
<reference evidence="2 3" key="1">
    <citation type="submission" date="2020-08" db="EMBL/GenBank/DDBJ databases">
        <title>Functional genomics of gut bacteria from endangered species of beetles.</title>
        <authorList>
            <person name="Carlos-Shanley C."/>
        </authorList>
    </citation>
    <scope>NUCLEOTIDE SEQUENCE [LARGE SCALE GENOMIC DNA]</scope>
    <source>
        <strain evidence="2 3">S00239</strain>
    </source>
</reference>
<feature type="chain" id="PRO_5032448391" description="Secreted protein with PEP-CTERM sorting signal" evidence="1">
    <location>
        <begin position="38"/>
        <end position="246"/>
    </location>
</feature>
<name>A0A840L2T3_9BURK</name>